<dbReference type="PANTHER" id="PTHR30468">
    <property type="entry name" value="ALPHA-KETOGLUTARATE-DEPENDENT SULFONATE DIOXYGENASE"/>
    <property type="match status" value="1"/>
</dbReference>
<dbReference type="SUPFAM" id="SSF51197">
    <property type="entry name" value="Clavaminate synthase-like"/>
    <property type="match status" value="1"/>
</dbReference>
<dbReference type="Pfam" id="PF02668">
    <property type="entry name" value="TauD"/>
    <property type="match status" value="1"/>
</dbReference>
<keyword evidence="8" id="KW-1185">Reference proteome</keyword>
<dbReference type="InterPro" id="IPR042098">
    <property type="entry name" value="TauD-like_sf"/>
</dbReference>
<accession>A0A8J3EBJ2</accession>
<keyword evidence="5" id="KW-0408">Iron</keyword>
<dbReference type="PANTHER" id="PTHR30468:SF1">
    <property type="entry name" value="ALPHA-KETOGLUTARATE-DEPENDENT SULFONATE DIOXYGENASE"/>
    <property type="match status" value="1"/>
</dbReference>
<evidence type="ECO:0000256" key="5">
    <source>
        <dbReference type="ARBA" id="ARBA00023004"/>
    </source>
</evidence>
<dbReference type="GO" id="GO:0005737">
    <property type="term" value="C:cytoplasm"/>
    <property type="evidence" value="ECO:0007669"/>
    <property type="project" value="TreeGrafter"/>
</dbReference>
<dbReference type="RefSeq" id="WP_188898895.1">
    <property type="nucleotide sequence ID" value="NZ_BMKS01000002.1"/>
</dbReference>
<gene>
    <name evidence="7" type="primary">tauD</name>
    <name evidence="7" type="ORF">GCM10010964_10100</name>
</gene>
<keyword evidence="4" id="KW-0560">Oxidoreductase</keyword>
<dbReference type="Gene3D" id="3.60.130.10">
    <property type="entry name" value="Clavaminate synthase-like"/>
    <property type="match status" value="1"/>
</dbReference>
<dbReference type="InterPro" id="IPR003819">
    <property type="entry name" value="TauD/TfdA-like"/>
</dbReference>
<evidence type="ECO:0000256" key="2">
    <source>
        <dbReference type="ARBA" id="ARBA00022723"/>
    </source>
</evidence>
<dbReference type="Proteomes" id="UP000597507">
    <property type="component" value="Unassembled WGS sequence"/>
</dbReference>
<keyword evidence="2" id="KW-0479">Metal-binding</keyword>
<dbReference type="GO" id="GO:0000908">
    <property type="term" value="F:taurine dioxygenase activity"/>
    <property type="evidence" value="ECO:0007669"/>
    <property type="project" value="TreeGrafter"/>
</dbReference>
<evidence type="ECO:0000259" key="6">
    <source>
        <dbReference type="Pfam" id="PF02668"/>
    </source>
</evidence>
<evidence type="ECO:0000313" key="7">
    <source>
        <dbReference type="EMBL" id="GGG23907.1"/>
    </source>
</evidence>
<dbReference type="EMBL" id="BMKS01000002">
    <property type="protein sequence ID" value="GGG23907.1"/>
    <property type="molecule type" value="Genomic_DNA"/>
</dbReference>
<comment type="caution">
    <text evidence="7">The sequence shown here is derived from an EMBL/GenBank/DDBJ whole genome shotgun (WGS) entry which is preliminary data.</text>
</comment>
<name>A0A8J3EBJ2_9PROT</name>
<evidence type="ECO:0000313" key="8">
    <source>
        <dbReference type="Proteomes" id="UP000597507"/>
    </source>
</evidence>
<evidence type="ECO:0000256" key="4">
    <source>
        <dbReference type="ARBA" id="ARBA00023002"/>
    </source>
</evidence>
<evidence type="ECO:0000256" key="1">
    <source>
        <dbReference type="ARBA" id="ARBA00005896"/>
    </source>
</evidence>
<comment type="similarity">
    <text evidence="1">Belongs to the TfdA dioxygenase family.</text>
</comment>
<feature type="domain" description="TauD/TfdA-like" evidence="6">
    <location>
        <begin position="10"/>
        <end position="281"/>
    </location>
</feature>
<protein>
    <submittedName>
        <fullName evidence="7">Taurine dioxygenase</fullName>
    </submittedName>
</protein>
<dbReference type="GO" id="GO:0006790">
    <property type="term" value="P:sulfur compound metabolic process"/>
    <property type="evidence" value="ECO:0007669"/>
    <property type="project" value="TreeGrafter"/>
</dbReference>
<reference evidence="7 8" key="1">
    <citation type="journal article" date="2014" name="Int. J. Syst. Evol. Microbiol.">
        <title>Complete genome sequence of Corynebacterium casei LMG S-19264T (=DSM 44701T), isolated from a smear-ripened cheese.</title>
        <authorList>
            <consortium name="US DOE Joint Genome Institute (JGI-PGF)"/>
            <person name="Walter F."/>
            <person name="Albersmeier A."/>
            <person name="Kalinowski J."/>
            <person name="Ruckert C."/>
        </authorList>
    </citation>
    <scope>NUCLEOTIDE SEQUENCE [LARGE SCALE GENOMIC DNA]</scope>
    <source>
        <strain evidence="7 8">CGMCC 1.16330</strain>
    </source>
</reference>
<organism evidence="7 8">
    <name type="scientific">Caldovatus sediminis</name>
    <dbReference type="NCBI Taxonomy" id="2041189"/>
    <lineage>
        <taxon>Bacteria</taxon>
        <taxon>Pseudomonadati</taxon>
        <taxon>Pseudomonadota</taxon>
        <taxon>Alphaproteobacteria</taxon>
        <taxon>Acetobacterales</taxon>
        <taxon>Roseomonadaceae</taxon>
        <taxon>Caldovatus</taxon>
    </lineage>
</organism>
<dbReference type="GO" id="GO:0046872">
    <property type="term" value="F:metal ion binding"/>
    <property type="evidence" value="ECO:0007669"/>
    <property type="project" value="UniProtKB-KW"/>
</dbReference>
<evidence type="ECO:0000256" key="3">
    <source>
        <dbReference type="ARBA" id="ARBA00022964"/>
    </source>
</evidence>
<proteinExistence type="inferred from homology"/>
<dbReference type="InterPro" id="IPR051323">
    <property type="entry name" value="AtsK-like"/>
</dbReference>
<dbReference type="AlphaFoldDB" id="A0A8J3EBJ2"/>
<sequence>MRITPNNAGLGARVEGIDLRRPLDDAAFRTLLRALGAHGVLCFPGQDLEPAQLAAFGRRFGELEVNVAAGGFHAPGHPEVMILSNIRDESGKPIGLGDAGQGWHTDMSYSREIALANVLHAKRVPVRDGRPLGDTQFRNMHAAYEDLPAEVKARLEGKVAIHDFAKFWDMARQRPGSIRGPLTPEQRAKKPPVPQPIFRLHPITGRRVLYCNVGYAVRIEGLDPAESEAMLEFLFRHQAQEKYLYSHRWTEGDVLMWDNIGTIHNAVADYGPDEPRLIHRVQVMASLDYGALAA</sequence>
<keyword evidence="3 7" id="KW-0223">Dioxygenase</keyword>